<feature type="transmembrane region" description="Helical" evidence="2">
    <location>
        <begin position="12"/>
        <end position="33"/>
    </location>
</feature>
<accession>A0A0G4B1J9</accession>
<dbReference type="Pfam" id="PF14478">
    <property type="entry name" value="DUF4430"/>
    <property type="match status" value="1"/>
</dbReference>
<keyword evidence="2" id="KW-0472">Membrane</keyword>
<evidence type="ECO:0000256" key="2">
    <source>
        <dbReference type="SAM" id="Phobius"/>
    </source>
</evidence>
<evidence type="ECO:0000313" key="5">
    <source>
        <dbReference type="Proteomes" id="UP000035648"/>
    </source>
</evidence>
<dbReference type="Gene3D" id="1.20.5.170">
    <property type="match status" value="1"/>
</dbReference>
<proteinExistence type="predicted"/>
<keyword evidence="2" id="KW-0812">Transmembrane</keyword>
<dbReference type="KEGG" id="bbgw:UT28_C0001G0012"/>
<reference evidence="4 5" key="1">
    <citation type="journal article" date="2015" name="Nature">
        <title>rRNA introns, odd ribosomes, and small enigmatic genomes across a large radiation of phyla.</title>
        <authorList>
            <person name="Brown C.T."/>
            <person name="Hug L.A."/>
            <person name="Thomas B.C."/>
            <person name="Sharon I."/>
            <person name="Castelle C.J."/>
            <person name="Singh A."/>
            <person name="Wilkins M.J."/>
            <person name="Williams K.H."/>
            <person name="Banfield J.F."/>
        </authorList>
    </citation>
    <scope>NUCLEOTIDE SEQUENCE [LARGE SCALE GENOMIC DNA]</scope>
</reference>
<dbReference type="AlphaFoldDB" id="A0A0G4B1J9"/>
<keyword evidence="1" id="KW-0175">Coiled coil</keyword>
<gene>
    <name evidence="4" type="ORF">UT28_C0001G0012</name>
</gene>
<dbReference type="InterPro" id="IPR027954">
    <property type="entry name" value="Transcobalamin-like_C"/>
</dbReference>
<name>A0A0G4B1J9_9BACT</name>
<feature type="coiled-coil region" evidence="1">
    <location>
        <begin position="33"/>
        <end position="95"/>
    </location>
</feature>
<organism evidence="4 5">
    <name type="scientific">Berkelbacteria bacterium GW2011_GWE1_39_12</name>
    <dbReference type="NCBI Taxonomy" id="1618337"/>
    <lineage>
        <taxon>Bacteria</taxon>
        <taxon>Candidatus Berkelbacteria</taxon>
    </lineage>
</organism>
<evidence type="ECO:0000313" key="4">
    <source>
        <dbReference type="EMBL" id="AKM81831.1"/>
    </source>
</evidence>
<sequence length="225" mass="24697">MKKNKQNLSIFEMLRLPLIALAVIASIYGGLLIRDLKSQVNNLKNENQVTSFKTTELSNKLNQLENQANSIKTTNDTLSASLSEAQKQIIALQTEVNVKKVAVKPTITYVPTVVTKTITQTVTQEVDKKEAIQATVTIQNVGSFKVDLQAGDNAFAVLKRASEQNSFPLKYDSYSFGVFVNSIGGIAPAGNQYWAFYFNGTFSNVGASDQPVTKGDSIFWQLASF</sequence>
<dbReference type="Gene3D" id="2.170.130.30">
    <property type="match status" value="1"/>
</dbReference>
<keyword evidence="2" id="KW-1133">Transmembrane helix</keyword>
<dbReference type="EMBL" id="CP011213">
    <property type="protein sequence ID" value="AKM81831.1"/>
    <property type="molecule type" value="Genomic_DNA"/>
</dbReference>
<feature type="domain" description="Transcobalamin-like C-terminal" evidence="3">
    <location>
        <begin position="151"/>
        <end position="222"/>
    </location>
</feature>
<dbReference type="Proteomes" id="UP000035648">
    <property type="component" value="Chromosome"/>
</dbReference>
<dbReference type="STRING" id="1618337.UT28_C0001G0012"/>
<evidence type="ECO:0000259" key="3">
    <source>
        <dbReference type="Pfam" id="PF14478"/>
    </source>
</evidence>
<evidence type="ECO:0000256" key="1">
    <source>
        <dbReference type="SAM" id="Coils"/>
    </source>
</evidence>
<protein>
    <recommendedName>
        <fullName evidence="3">Transcobalamin-like C-terminal domain-containing protein</fullName>
    </recommendedName>
</protein>